<dbReference type="AlphaFoldDB" id="A0A410DTE4"/>
<dbReference type="GO" id="GO:0016020">
    <property type="term" value="C:membrane"/>
    <property type="evidence" value="ECO:0007669"/>
    <property type="project" value="InterPro"/>
</dbReference>
<organism evidence="4 5">
    <name type="scientific">Clostridium manihotivorum</name>
    <dbReference type="NCBI Taxonomy" id="2320868"/>
    <lineage>
        <taxon>Bacteria</taxon>
        <taxon>Bacillati</taxon>
        <taxon>Bacillota</taxon>
        <taxon>Clostridia</taxon>
        <taxon>Eubacteriales</taxon>
        <taxon>Clostridiaceae</taxon>
        <taxon>Clostridium</taxon>
    </lineage>
</organism>
<dbReference type="InterPro" id="IPR004089">
    <property type="entry name" value="MCPsignal_dom"/>
</dbReference>
<dbReference type="PROSITE" id="PS50111">
    <property type="entry name" value="CHEMOTAXIS_TRANSDUC_2"/>
    <property type="match status" value="1"/>
</dbReference>
<dbReference type="GO" id="GO:0007165">
    <property type="term" value="P:signal transduction"/>
    <property type="evidence" value="ECO:0007669"/>
    <property type="project" value="UniProtKB-KW"/>
</dbReference>
<dbReference type="PANTHER" id="PTHR32089">
    <property type="entry name" value="METHYL-ACCEPTING CHEMOTAXIS PROTEIN MCPB"/>
    <property type="match status" value="1"/>
</dbReference>
<dbReference type="SUPFAM" id="SSF58104">
    <property type="entry name" value="Methyl-accepting chemotaxis protein (MCP) signaling domain"/>
    <property type="match status" value="1"/>
</dbReference>
<feature type="domain" description="Methyl-accepting transducer" evidence="3">
    <location>
        <begin position="167"/>
        <end position="277"/>
    </location>
</feature>
<dbReference type="OrthoDB" id="9807021at2"/>
<accession>A0A410DTE4</accession>
<dbReference type="Proteomes" id="UP000286268">
    <property type="component" value="Chromosome"/>
</dbReference>
<evidence type="ECO:0000259" key="3">
    <source>
        <dbReference type="PROSITE" id="PS50111"/>
    </source>
</evidence>
<keyword evidence="1 2" id="KW-0807">Transducer</keyword>
<evidence type="ECO:0000256" key="1">
    <source>
        <dbReference type="ARBA" id="ARBA00023224"/>
    </source>
</evidence>
<reference evidence="4 5" key="1">
    <citation type="submission" date="2018-01" db="EMBL/GenBank/DDBJ databases">
        <title>Genome Sequencing and Assembly of Anaerobacter polyendosporus strain CT4.</title>
        <authorList>
            <person name="Tachaapaikoon C."/>
            <person name="Sutheeworapong S."/>
            <person name="Jenjaroenpun P."/>
            <person name="Wongsurawat T."/>
            <person name="Nookeaw I."/>
            <person name="Cheawchanlertfa P."/>
            <person name="Kosugi A."/>
            <person name="Cheevadhanarak S."/>
            <person name="Ratanakhanokchai K."/>
        </authorList>
    </citation>
    <scope>NUCLEOTIDE SEQUENCE [LARGE SCALE GENOMIC DNA]</scope>
    <source>
        <strain evidence="4 5">CT4</strain>
    </source>
</reference>
<dbReference type="PANTHER" id="PTHR32089:SF112">
    <property type="entry name" value="LYSOZYME-LIKE PROTEIN-RELATED"/>
    <property type="match status" value="1"/>
</dbReference>
<gene>
    <name evidence="4" type="ORF">C1I91_12040</name>
</gene>
<dbReference type="SMART" id="SM00283">
    <property type="entry name" value="MA"/>
    <property type="match status" value="1"/>
</dbReference>
<evidence type="ECO:0000256" key="2">
    <source>
        <dbReference type="PROSITE-ProRule" id="PRU00284"/>
    </source>
</evidence>
<sequence>MSNNILDSVVVAAAQLKTFFQDDSLSICISDLEKFIAIYDSEKIPAVFKVGATLEEVGYLDSIKELLETKKAKTIFIPKEVVGIPFKSIVSPILDERNELVGMFSVCISLEKDSLVEETSEELTSSIEEINASFQEIELGANKLNNMLTSIKESTRIIEDNLTISDEAVSLINGISSKSNLLGLNAAIEAARAGTFGQGFSVVASEMRKLASLSSETSKKISTSLQQMSRTIEDVLKVINEVGDIADTQSKSTSEVSKAIEFITNKSTDLVKLSKSN</sequence>
<dbReference type="EMBL" id="CP025746">
    <property type="protein sequence ID" value="QAA32307.1"/>
    <property type="molecule type" value="Genomic_DNA"/>
</dbReference>
<protein>
    <submittedName>
        <fullName evidence="4">Chemotaxis protein</fullName>
    </submittedName>
</protein>
<dbReference type="RefSeq" id="WP_128213094.1">
    <property type="nucleotide sequence ID" value="NZ_CP025746.1"/>
</dbReference>
<keyword evidence="5" id="KW-1185">Reference proteome</keyword>
<evidence type="ECO:0000313" key="4">
    <source>
        <dbReference type="EMBL" id="QAA32307.1"/>
    </source>
</evidence>
<evidence type="ECO:0000313" key="5">
    <source>
        <dbReference type="Proteomes" id="UP000286268"/>
    </source>
</evidence>
<dbReference type="Pfam" id="PF00015">
    <property type="entry name" value="MCPsignal"/>
    <property type="match status" value="1"/>
</dbReference>
<name>A0A410DTE4_9CLOT</name>
<dbReference type="KEGG" id="cmah:C1I91_12040"/>
<dbReference type="Gene3D" id="1.10.287.950">
    <property type="entry name" value="Methyl-accepting chemotaxis protein"/>
    <property type="match status" value="1"/>
</dbReference>
<proteinExistence type="predicted"/>